<keyword evidence="1" id="KW-0812">Transmembrane</keyword>
<dbReference type="PANTHER" id="PTHR19353:SF19">
    <property type="entry name" value="DELTA(5) FATTY ACID DESATURASE C-RELATED"/>
    <property type="match status" value="1"/>
</dbReference>
<dbReference type="GO" id="GO:0016717">
    <property type="term" value="F:oxidoreductase activity, acting on paired donors, with oxidation of a pair of donors resulting in the reduction of molecular oxygen to two molecules of water"/>
    <property type="evidence" value="ECO:0007669"/>
    <property type="project" value="TreeGrafter"/>
</dbReference>
<evidence type="ECO:0000259" key="2">
    <source>
        <dbReference type="Pfam" id="PF00487"/>
    </source>
</evidence>
<feature type="transmembrane region" description="Helical" evidence="1">
    <location>
        <begin position="65"/>
        <end position="86"/>
    </location>
</feature>
<dbReference type="Pfam" id="PF00487">
    <property type="entry name" value="FA_desaturase"/>
    <property type="match status" value="1"/>
</dbReference>
<keyword evidence="1" id="KW-1133">Transmembrane helix</keyword>
<reference evidence="4" key="1">
    <citation type="submission" date="2016-10" db="EMBL/GenBank/DDBJ databases">
        <authorList>
            <person name="Varghese N."/>
            <person name="Submissions S."/>
        </authorList>
    </citation>
    <scope>NUCLEOTIDE SEQUENCE [LARGE SCALE GENOMIC DNA]</scope>
    <source>
        <strain evidence="4">DSM 25811 / CCM 8410 / LMG 26954 / E90</strain>
    </source>
</reference>
<keyword evidence="1" id="KW-0472">Membrane</keyword>
<dbReference type="PIRSF" id="PIRSF015921">
    <property type="entry name" value="FA_sphinglp_des"/>
    <property type="match status" value="1"/>
</dbReference>
<evidence type="ECO:0000313" key="4">
    <source>
        <dbReference type="Proteomes" id="UP000198757"/>
    </source>
</evidence>
<dbReference type="GO" id="GO:0016020">
    <property type="term" value="C:membrane"/>
    <property type="evidence" value="ECO:0007669"/>
    <property type="project" value="TreeGrafter"/>
</dbReference>
<dbReference type="EMBL" id="FMZO01000002">
    <property type="protein sequence ID" value="SDC35328.1"/>
    <property type="molecule type" value="Genomic_DNA"/>
</dbReference>
<gene>
    <name evidence="3" type="ORF">SAMN04487894_102127</name>
</gene>
<dbReference type="InterPro" id="IPR012171">
    <property type="entry name" value="Fatty_acid_desaturase"/>
</dbReference>
<name>A0A1G6KWY9_NIADE</name>
<sequence>MAFPKFATPPPPSFHTVLKNRIHDYFESKGVRSTGNFRLYSKALFLVAGFLATYIHLVFFTPSTAWAIVECLLLGLFTSAIGFNIMHDGAHGSFSSKPWVNTLAASSLNFLGANTFMWKMKHNVIHHAYTNIDGIDDDLDAKPFLRLCETQKYYKMHRYQHLYFWLAYSLLYLFWIFFSDYKKYFTGKVGDIPLKKMKAKDHITFWGFKLLHIFLFVAFPIYMLGFEDWLIGFLVYTLFSGFVLSVVFQLAHTVEDTHFPVVNTQNNKVDDEWAIHQLKTTANFATRNRLACWFMGGLNFQVEHHLFPKISHIHYPRINKIIKNTCAEFNVSYIEYPQVRHAFVSHVSYLKDLSRPNSGH</sequence>
<dbReference type="GO" id="GO:0008610">
    <property type="term" value="P:lipid biosynthetic process"/>
    <property type="evidence" value="ECO:0007669"/>
    <property type="project" value="UniProtKB-ARBA"/>
</dbReference>
<keyword evidence="4" id="KW-1185">Reference proteome</keyword>
<dbReference type="PANTHER" id="PTHR19353">
    <property type="entry name" value="FATTY ACID DESATURASE 2"/>
    <property type="match status" value="1"/>
</dbReference>
<evidence type="ECO:0000313" key="3">
    <source>
        <dbReference type="EMBL" id="SDC35328.1"/>
    </source>
</evidence>
<feature type="transmembrane region" description="Helical" evidence="1">
    <location>
        <begin position="39"/>
        <end position="59"/>
    </location>
</feature>
<dbReference type="Proteomes" id="UP000198757">
    <property type="component" value="Unassembled WGS sequence"/>
</dbReference>
<feature type="transmembrane region" description="Helical" evidence="1">
    <location>
        <begin position="162"/>
        <end position="181"/>
    </location>
</feature>
<feature type="transmembrane region" description="Helical" evidence="1">
    <location>
        <begin position="229"/>
        <end position="251"/>
    </location>
</feature>
<accession>A0A1G6KWY9</accession>
<proteinExistence type="predicted"/>
<dbReference type="CDD" id="cd03506">
    <property type="entry name" value="Delta6-FADS-like"/>
    <property type="match status" value="1"/>
</dbReference>
<protein>
    <submittedName>
        <fullName evidence="3">Linoleoyl-CoA desaturase</fullName>
    </submittedName>
</protein>
<feature type="transmembrane region" description="Helical" evidence="1">
    <location>
        <begin position="202"/>
        <end position="223"/>
    </location>
</feature>
<dbReference type="STRING" id="1285928.SAMN04487894_102127"/>
<dbReference type="RefSeq" id="WP_090388760.1">
    <property type="nucleotide sequence ID" value="NZ_FMZO01000002.1"/>
</dbReference>
<organism evidence="3 4">
    <name type="scientific">Niabella drilacis (strain DSM 25811 / CCM 8410 / CCUG 62505 / LMG 26954 / E90)</name>
    <dbReference type="NCBI Taxonomy" id="1285928"/>
    <lineage>
        <taxon>Bacteria</taxon>
        <taxon>Pseudomonadati</taxon>
        <taxon>Bacteroidota</taxon>
        <taxon>Chitinophagia</taxon>
        <taxon>Chitinophagales</taxon>
        <taxon>Chitinophagaceae</taxon>
        <taxon>Niabella</taxon>
    </lineage>
</organism>
<dbReference type="InterPro" id="IPR005804">
    <property type="entry name" value="FA_desaturase_dom"/>
</dbReference>
<dbReference type="AlphaFoldDB" id="A0A1G6KWY9"/>
<feature type="domain" description="Fatty acid desaturase" evidence="2">
    <location>
        <begin position="66"/>
        <end position="336"/>
    </location>
</feature>
<evidence type="ECO:0000256" key="1">
    <source>
        <dbReference type="SAM" id="Phobius"/>
    </source>
</evidence>
<dbReference type="OrthoDB" id="104711at2"/>